<feature type="chain" id="PRO_5008266104" evidence="15">
    <location>
        <begin position="18"/>
        <end position="397"/>
    </location>
</feature>
<keyword evidence="11" id="KW-0624">Polysaccharide degradation</keyword>
<dbReference type="InterPro" id="IPR006626">
    <property type="entry name" value="PbH1"/>
</dbReference>
<keyword evidence="3" id="KW-0964">Secreted</keyword>
<evidence type="ECO:0000256" key="6">
    <source>
        <dbReference type="ARBA" id="ARBA00022801"/>
    </source>
</evidence>
<name>A0A194V2E6_CYTMA</name>
<dbReference type="GO" id="GO:0005576">
    <property type="term" value="C:extracellular region"/>
    <property type="evidence" value="ECO:0007669"/>
    <property type="project" value="UniProtKB-SubCell"/>
</dbReference>
<keyword evidence="9 14" id="KW-0326">Glycosidase</keyword>
<evidence type="ECO:0000256" key="14">
    <source>
        <dbReference type="RuleBase" id="RU361169"/>
    </source>
</evidence>
<dbReference type="Proteomes" id="UP000078576">
    <property type="component" value="Unassembled WGS sequence"/>
</dbReference>
<evidence type="ECO:0000256" key="13">
    <source>
        <dbReference type="PROSITE-ProRule" id="PRU10052"/>
    </source>
</evidence>
<dbReference type="AlphaFoldDB" id="A0A194V2E6"/>
<feature type="signal peptide" evidence="15">
    <location>
        <begin position="1"/>
        <end position="17"/>
    </location>
</feature>
<comment type="subcellular location">
    <subcellularLocation>
        <location evidence="1">Secreted</location>
    </subcellularLocation>
</comment>
<keyword evidence="6 14" id="KW-0378">Hydrolase</keyword>
<keyword evidence="10" id="KW-0961">Cell wall biogenesis/degradation</keyword>
<gene>
    <name evidence="16" type="ORF">VP1G_05365</name>
</gene>
<accession>A0A194V2E6</accession>
<evidence type="ECO:0000256" key="2">
    <source>
        <dbReference type="ARBA" id="ARBA00008834"/>
    </source>
</evidence>
<feature type="active site" evidence="13">
    <location>
        <position position="242"/>
    </location>
</feature>
<dbReference type="SMART" id="SM00710">
    <property type="entry name" value="PbH1"/>
    <property type="match status" value="5"/>
</dbReference>
<keyword evidence="8" id="KW-0119">Carbohydrate metabolism</keyword>
<keyword evidence="7" id="KW-0325">Glycoprotein</keyword>
<evidence type="ECO:0000256" key="4">
    <source>
        <dbReference type="ARBA" id="ARBA00022729"/>
    </source>
</evidence>
<dbReference type="PANTHER" id="PTHR31736:SF9">
    <property type="entry name" value="ENDO-XYLOGALACTURONAN HYDROLASE A-RELATED"/>
    <property type="match status" value="1"/>
</dbReference>
<comment type="similarity">
    <text evidence="2 14">Belongs to the glycosyl hydrolase 28 family.</text>
</comment>
<dbReference type="OrthoDB" id="187139at2759"/>
<proteinExistence type="inferred from homology"/>
<evidence type="ECO:0000313" key="16">
    <source>
        <dbReference type="EMBL" id="KUI58120.1"/>
    </source>
</evidence>
<dbReference type="InterPro" id="IPR012334">
    <property type="entry name" value="Pectin_lyas_fold"/>
</dbReference>
<keyword evidence="5" id="KW-0677">Repeat</keyword>
<keyword evidence="17" id="KW-1185">Reference proteome</keyword>
<sequence length="397" mass="40876">MKSSALLLAAGAAIAHASPSRVVPRASTCTPTAGGSSSTDDVPAIESAIAECASGTIVIPASTTYYVNSALSFAGCSGCTLQVEGLLKASDDTDYWNGKTAIFEAKDIDGLTVTSKTGSGVFDGNGQASYDLFAKDSSYARPTLFYVDGSSNVKISNLRFKNPPNVFHSSTGGSTNVAYTNVRMDATSKSSNPAKNTDGWDIGDSTYVTINGATVVNDDDCVAFKPGANYVEVYDISCNGSHGISVGSLGKTNTDTVENIYVSGATMINSAKASGIKLYPGGSSHGKGVVSNVTFENFVVDSSDYAFQVQSCYGEDTDYCDEYPSTGTIKDVIIKGYSGTTSSKYEPAVANIDCPADGTCDITMSDMTVKAPSGSAEYLCANTPSALGVTCTSGASG</sequence>
<dbReference type="GO" id="GO:0045490">
    <property type="term" value="P:pectin catabolic process"/>
    <property type="evidence" value="ECO:0007669"/>
    <property type="project" value="UniProtKB-ARBA"/>
</dbReference>
<dbReference type="PANTHER" id="PTHR31736">
    <property type="match status" value="1"/>
</dbReference>
<evidence type="ECO:0000256" key="5">
    <source>
        <dbReference type="ARBA" id="ARBA00022737"/>
    </source>
</evidence>
<evidence type="ECO:0000256" key="11">
    <source>
        <dbReference type="ARBA" id="ARBA00023326"/>
    </source>
</evidence>
<comment type="function">
    <text evidence="12">Pectinolytic enzyme involved in the degradation of xylogalacturonan (xga), a galacturonan backbone heavily substituted with xylose, and which is one important component of the hairy regions of pectin. Activity requires a galacturonic acid backbone substituted with xylose.</text>
</comment>
<evidence type="ECO:0000256" key="3">
    <source>
        <dbReference type="ARBA" id="ARBA00022525"/>
    </source>
</evidence>
<organism evidence="16 17">
    <name type="scientific">Cytospora mali</name>
    <name type="common">Apple Valsa canker fungus</name>
    <name type="synonym">Valsa mali</name>
    <dbReference type="NCBI Taxonomy" id="578113"/>
    <lineage>
        <taxon>Eukaryota</taxon>
        <taxon>Fungi</taxon>
        <taxon>Dikarya</taxon>
        <taxon>Ascomycota</taxon>
        <taxon>Pezizomycotina</taxon>
        <taxon>Sordariomycetes</taxon>
        <taxon>Sordariomycetidae</taxon>
        <taxon>Diaporthales</taxon>
        <taxon>Cytosporaceae</taxon>
        <taxon>Cytospora</taxon>
    </lineage>
</organism>
<dbReference type="EMBL" id="KN714708">
    <property type="protein sequence ID" value="KUI58120.1"/>
    <property type="molecule type" value="Genomic_DNA"/>
</dbReference>
<dbReference type="InterPro" id="IPR000743">
    <property type="entry name" value="Glyco_hydro_28"/>
</dbReference>
<evidence type="ECO:0000256" key="9">
    <source>
        <dbReference type="ARBA" id="ARBA00023295"/>
    </source>
</evidence>
<dbReference type="InterPro" id="IPR011050">
    <property type="entry name" value="Pectin_lyase_fold/virulence"/>
</dbReference>
<dbReference type="Gene3D" id="2.160.20.10">
    <property type="entry name" value="Single-stranded right-handed beta-helix, Pectin lyase-like"/>
    <property type="match status" value="1"/>
</dbReference>
<evidence type="ECO:0000256" key="15">
    <source>
        <dbReference type="SAM" id="SignalP"/>
    </source>
</evidence>
<dbReference type="Pfam" id="PF00295">
    <property type="entry name" value="Glyco_hydro_28"/>
    <property type="match status" value="1"/>
</dbReference>
<evidence type="ECO:0000256" key="1">
    <source>
        <dbReference type="ARBA" id="ARBA00004613"/>
    </source>
</evidence>
<reference evidence="17" key="1">
    <citation type="submission" date="2014-12" db="EMBL/GenBank/DDBJ databases">
        <title>Genome Sequence of Valsa Canker Pathogens Uncovers a Specific Adaption of Colonization on Woody Bark.</title>
        <authorList>
            <person name="Yin Z."/>
            <person name="Liu H."/>
            <person name="Gao X."/>
            <person name="Li Z."/>
            <person name="Song N."/>
            <person name="Ke X."/>
            <person name="Dai Q."/>
            <person name="Wu Y."/>
            <person name="Sun Y."/>
            <person name="Xu J.-R."/>
            <person name="Kang Z.K."/>
            <person name="Wang L."/>
            <person name="Huang L."/>
        </authorList>
    </citation>
    <scope>NUCLEOTIDE SEQUENCE [LARGE SCALE GENOMIC DNA]</scope>
    <source>
        <strain evidence="17">SXYL134</strain>
    </source>
</reference>
<protein>
    <submittedName>
        <fullName evidence="16">Endo-xylogalacturonan hydrolase A</fullName>
    </submittedName>
</protein>
<dbReference type="STRING" id="694573.A0A194V2E6"/>
<evidence type="ECO:0000256" key="8">
    <source>
        <dbReference type="ARBA" id="ARBA00023277"/>
    </source>
</evidence>
<evidence type="ECO:0000256" key="10">
    <source>
        <dbReference type="ARBA" id="ARBA00023316"/>
    </source>
</evidence>
<evidence type="ECO:0000256" key="12">
    <source>
        <dbReference type="ARBA" id="ARBA00037278"/>
    </source>
</evidence>
<dbReference type="SUPFAM" id="SSF51126">
    <property type="entry name" value="Pectin lyase-like"/>
    <property type="match status" value="1"/>
</dbReference>
<keyword evidence="4 15" id="KW-0732">Signal</keyword>
<evidence type="ECO:0000256" key="7">
    <source>
        <dbReference type="ARBA" id="ARBA00023180"/>
    </source>
</evidence>
<evidence type="ECO:0000313" key="17">
    <source>
        <dbReference type="Proteomes" id="UP000078576"/>
    </source>
</evidence>
<dbReference type="PROSITE" id="PS00502">
    <property type="entry name" value="POLYGALACTURONASE"/>
    <property type="match status" value="1"/>
</dbReference>
<dbReference type="GO" id="GO:0071555">
    <property type="term" value="P:cell wall organization"/>
    <property type="evidence" value="ECO:0007669"/>
    <property type="project" value="UniProtKB-KW"/>
</dbReference>
<dbReference type="GO" id="GO:0004650">
    <property type="term" value="F:polygalacturonase activity"/>
    <property type="evidence" value="ECO:0007669"/>
    <property type="project" value="InterPro"/>
</dbReference>